<dbReference type="RefSeq" id="WP_223999912.1">
    <property type="nucleotide sequence ID" value="NZ_CAJZAF010000003.1"/>
</dbReference>
<evidence type="ECO:0008006" key="3">
    <source>
        <dbReference type="Google" id="ProtNLM"/>
    </source>
</evidence>
<evidence type="ECO:0000313" key="1">
    <source>
        <dbReference type="EMBL" id="CAG9165625.1"/>
    </source>
</evidence>
<protein>
    <recommendedName>
        <fullName evidence="3">Transposase</fullName>
    </recommendedName>
</protein>
<proteinExistence type="predicted"/>
<dbReference type="Proteomes" id="UP000701702">
    <property type="component" value="Unassembled WGS sequence"/>
</dbReference>
<sequence>MYNALIQKFLRASPSNGPAETKKFCRRLVANMIERASIQFGVPDMPLAIDETRIAVAGYPNIWEAIGAGITPDLDRFWDLLSETYEPTGVAMAYRQAATTLVETLHLTHPSSIRRTARTARMRLAAESEPAATDGRPFRRLTPVSLEPVGAVVASLVIAARQAGAWPLAGCLRQFDYGEPFLAQRRRTFPELDVVQYNEYWELRFDVALADRLMQFVSQHAGIPACRLSS</sequence>
<dbReference type="EMBL" id="CAJZAF010000003">
    <property type="protein sequence ID" value="CAG9165625.1"/>
    <property type="molecule type" value="Genomic_DNA"/>
</dbReference>
<gene>
    <name evidence="1" type="ORF">LMG23994_00761</name>
</gene>
<accession>A0ABN7Y0X7</accession>
<organism evidence="1 2">
    <name type="scientific">Cupriavidus pinatubonensis</name>
    <dbReference type="NCBI Taxonomy" id="248026"/>
    <lineage>
        <taxon>Bacteria</taxon>
        <taxon>Pseudomonadati</taxon>
        <taxon>Pseudomonadota</taxon>
        <taxon>Betaproteobacteria</taxon>
        <taxon>Burkholderiales</taxon>
        <taxon>Burkholderiaceae</taxon>
        <taxon>Cupriavidus</taxon>
    </lineage>
</organism>
<name>A0ABN7Y0X7_9BURK</name>
<evidence type="ECO:0000313" key="2">
    <source>
        <dbReference type="Proteomes" id="UP000701702"/>
    </source>
</evidence>
<keyword evidence="2" id="KW-1185">Reference proteome</keyword>
<comment type="caution">
    <text evidence="1">The sequence shown here is derived from an EMBL/GenBank/DDBJ whole genome shotgun (WGS) entry which is preliminary data.</text>
</comment>
<reference evidence="1 2" key="1">
    <citation type="submission" date="2021-08" db="EMBL/GenBank/DDBJ databases">
        <authorList>
            <person name="Peeters C."/>
        </authorList>
    </citation>
    <scope>NUCLEOTIDE SEQUENCE [LARGE SCALE GENOMIC DNA]</scope>
    <source>
        <strain evidence="1 2">LMG 23994</strain>
    </source>
</reference>